<dbReference type="Pfam" id="PF05656">
    <property type="entry name" value="DUF805"/>
    <property type="match status" value="1"/>
</dbReference>
<dbReference type="GO" id="GO:0005886">
    <property type="term" value="C:plasma membrane"/>
    <property type="evidence" value="ECO:0007669"/>
    <property type="project" value="TreeGrafter"/>
</dbReference>
<evidence type="ECO:0000313" key="2">
    <source>
        <dbReference type="EMBL" id="QQN87527.1"/>
    </source>
</evidence>
<dbReference type="Proteomes" id="UP000596079">
    <property type="component" value="Chromosome"/>
</dbReference>
<gene>
    <name evidence="2" type="ORF">IAQ69_11795</name>
</gene>
<feature type="transmembrane region" description="Helical" evidence="1">
    <location>
        <begin position="168"/>
        <end position="187"/>
    </location>
</feature>
<evidence type="ECO:0000313" key="3">
    <source>
        <dbReference type="Proteomes" id="UP000596079"/>
    </source>
</evidence>
<evidence type="ECO:0000256" key="1">
    <source>
        <dbReference type="SAM" id="Phobius"/>
    </source>
</evidence>
<dbReference type="PANTHER" id="PTHR34980">
    <property type="entry name" value="INNER MEMBRANE PROTEIN-RELATED-RELATED"/>
    <property type="match status" value="1"/>
</dbReference>
<proteinExistence type="predicted"/>
<reference evidence="2 3" key="1">
    <citation type="submission" date="2020-08" db="EMBL/GenBank/DDBJ databases">
        <title>Emergence of ISAba1-mediated novel tet(X) in Acinetobacter variabilis from a chicken farm.</title>
        <authorList>
            <person name="Peng K."/>
            <person name="Li R."/>
        </authorList>
    </citation>
    <scope>NUCLEOTIDE SEQUENCE [LARGE SCALE GENOMIC DNA]</scope>
    <source>
        <strain evidence="2 3">XM9F202-2</strain>
    </source>
</reference>
<dbReference type="AlphaFoldDB" id="A0A7T7WH74"/>
<dbReference type="InterPro" id="IPR008523">
    <property type="entry name" value="DUF805"/>
</dbReference>
<organism evidence="2 3">
    <name type="scientific">Acinetobacter variabilis</name>
    <dbReference type="NCBI Taxonomy" id="70346"/>
    <lineage>
        <taxon>Bacteria</taxon>
        <taxon>Pseudomonadati</taxon>
        <taxon>Pseudomonadota</taxon>
        <taxon>Gammaproteobacteria</taxon>
        <taxon>Moraxellales</taxon>
        <taxon>Moraxellaceae</taxon>
        <taxon>Acinetobacter</taxon>
    </lineage>
</organism>
<dbReference type="PANTHER" id="PTHR34980:SF2">
    <property type="entry name" value="INNER MEMBRANE PROTEIN YHAH-RELATED"/>
    <property type="match status" value="1"/>
</dbReference>
<keyword evidence="1" id="KW-0812">Transmembrane</keyword>
<sequence>MKGSILDFSIQDNTGFITGDDNNRYSFSGADWRGQRPPSRGDRVDFIVNSTGQAADIYLALGNSIHLGESISNQINKYSNLDQAEENYSSIDWFVKCLTNYANFSGRARRKEFWFFMLFCVILSIISEAIDAVLGTKPLVNGLLNLALLLPSLAVGARRLHDIGRSGWWQLLVLTGIGAILLIIWWASDTKKENNEYGAPAK</sequence>
<dbReference type="RefSeq" id="WP_159124294.1">
    <property type="nucleotide sequence ID" value="NZ_CP060811.1"/>
</dbReference>
<keyword evidence="1" id="KW-1133">Transmembrane helix</keyword>
<dbReference type="EMBL" id="CP060811">
    <property type="protein sequence ID" value="QQN87527.1"/>
    <property type="molecule type" value="Genomic_DNA"/>
</dbReference>
<name>A0A7T7WH74_9GAMM</name>
<accession>A0A7T7WH74</accession>
<feature type="transmembrane region" description="Helical" evidence="1">
    <location>
        <begin position="113"/>
        <end position="133"/>
    </location>
</feature>
<keyword evidence="1" id="KW-0472">Membrane</keyword>
<protein>
    <submittedName>
        <fullName evidence="2">DUF805 domain-containing protein</fullName>
    </submittedName>
</protein>
<dbReference type="GeneID" id="89665173"/>